<keyword evidence="7 11" id="KW-1133">Transmembrane helix</keyword>
<dbReference type="EMBL" id="CCDI010000001">
    <property type="protein sequence ID" value="CDQ23338.1"/>
    <property type="molecule type" value="Genomic_DNA"/>
</dbReference>
<keyword evidence="4 10" id="KW-1003">Cell membrane</keyword>
<proteinExistence type="inferred from homology"/>
<evidence type="ECO:0000256" key="6">
    <source>
        <dbReference type="ARBA" id="ARBA00022692"/>
    </source>
</evidence>
<reference evidence="14 15" key="2">
    <citation type="submission" date="2014-05" db="EMBL/GenBank/DDBJ databases">
        <title>Draft genome sequence of Halobacillus karajensis HK-03.</title>
        <authorList>
            <person name="Khelaifia S."/>
            <person name="Croce O."/>
            <person name="Lagier J.C."/>
            <person name="Raoult D."/>
        </authorList>
    </citation>
    <scope>NUCLEOTIDE SEQUENCE [LARGE SCALE GENOMIC DNA]</scope>
    <source>
        <strain evidence="14 15">HD-03</strain>
    </source>
</reference>
<dbReference type="InterPro" id="IPR003838">
    <property type="entry name" value="ABC3_permease_C"/>
</dbReference>
<evidence type="ECO:0000259" key="13">
    <source>
        <dbReference type="Pfam" id="PF18075"/>
    </source>
</evidence>
<dbReference type="PIRSF" id="PIRSF003097">
    <property type="entry name" value="FtsX"/>
    <property type="match status" value="1"/>
</dbReference>
<keyword evidence="15" id="KW-1185">Reference proteome</keyword>
<sequence length="301" mass="33893">MTSIMKFKTFGRHGKEGVKSLARNRWMSIASISAVTVTLLLVGVFATLLLNLNDIGSQIEEDVEVRVFIDRTAEDNSRDQLKEEIEGISDVSSVEFQSKEEGLEQLIESLGDDGEVFASLKDENPLNDVFIVQTDQPEDTIKVAQTIEDFNGVEKVEYAKETVERLFNVMDVARNVGLAIIAGLLFTAMFLIANTIRITIVARKREIEIMKMVGATNWFIRWPFLFEGILIGVLGSLLPIAVVIFGYDYVYTEINTKYPTLFIELLPVYPFVWKVSALLMIMGVVIGLWGSFTSIRKYLKV</sequence>
<evidence type="ECO:0000313" key="15">
    <source>
        <dbReference type="Proteomes" id="UP000028868"/>
    </source>
</evidence>
<evidence type="ECO:0000313" key="14">
    <source>
        <dbReference type="EMBL" id="CDQ23338.1"/>
    </source>
</evidence>
<dbReference type="Pfam" id="PF02687">
    <property type="entry name" value="FtsX"/>
    <property type="match status" value="1"/>
</dbReference>
<feature type="domain" description="ABC3 transporter permease C-terminal" evidence="12">
    <location>
        <begin position="179"/>
        <end position="300"/>
    </location>
</feature>
<evidence type="ECO:0000256" key="4">
    <source>
        <dbReference type="ARBA" id="ARBA00022475"/>
    </source>
</evidence>
<evidence type="ECO:0000256" key="8">
    <source>
        <dbReference type="ARBA" id="ARBA00023136"/>
    </source>
</evidence>
<evidence type="ECO:0000256" key="9">
    <source>
        <dbReference type="ARBA" id="ARBA00023306"/>
    </source>
</evidence>
<dbReference type="Gene3D" id="3.30.70.3040">
    <property type="match status" value="1"/>
</dbReference>
<evidence type="ECO:0000256" key="1">
    <source>
        <dbReference type="ARBA" id="ARBA00004651"/>
    </source>
</evidence>
<keyword evidence="6 11" id="KW-0812">Transmembrane</keyword>
<evidence type="ECO:0000259" key="12">
    <source>
        <dbReference type="Pfam" id="PF02687"/>
    </source>
</evidence>
<keyword evidence="9 10" id="KW-0131">Cell cycle</keyword>
<evidence type="ECO:0000256" key="7">
    <source>
        <dbReference type="ARBA" id="ARBA00022989"/>
    </source>
</evidence>
<feature type="transmembrane region" description="Helical" evidence="11">
    <location>
        <begin position="29"/>
        <end position="50"/>
    </location>
</feature>
<dbReference type="GO" id="GO:0005886">
    <property type="term" value="C:plasma membrane"/>
    <property type="evidence" value="ECO:0007669"/>
    <property type="project" value="UniProtKB-SubCell"/>
</dbReference>
<dbReference type="PANTHER" id="PTHR47755">
    <property type="entry name" value="CELL DIVISION PROTEIN FTSX"/>
    <property type="match status" value="1"/>
</dbReference>
<dbReference type="Pfam" id="PF18075">
    <property type="entry name" value="FtsX_ECD"/>
    <property type="match status" value="1"/>
</dbReference>
<dbReference type="AlphaFoldDB" id="A0A059NX88"/>
<comment type="caution">
    <text evidence="14">The sequence shown here is derived from an EMBL/GenBank/DDBJ whole genome shotgun (WGS) entry which is preliminary data.</text>
</comment>
<keyword evidence="5 10" id="KW-0132">Cell division</keyword>
<keyword evidence="8 10" id="KW-0472">Membrane</keyword>
<feature type="transmembrane region" description="Helical" evidence="11">
    <location>
        <begin position="224"/>
        <end position="251"/>
    </location>
</feature>
<comment type="similarity">
    <text evidence="2 10">Belongs to the ABC-4 integral membrane protein family. FtsX subfamily.</text>
</comment>
<dbReference type="PANTHER" id="PTHR47755:SF1">
    <property type="entry name" value="CELL DIVISION PROTEIN FTSX"/>
    <property type="match status" value="1"/>
</dbReference>
<name>A0A059NX88_9BACI</name>
<evidence type="ECO:0000256" key="2">
    <source>
        <dbReference type="ARBA" id="ARBA00007379"/>
    </source>
</evidence>
<dbReference type="GO" id="GO:0051301">
    <property type="term" value="P:cell division"/>
    <property type="evidence" value="ECO:0007669"/>
    <property type="project" value="UniProtKB-KW"/>
</dbReference>
<comment type="function">
    <text evidence="10">Part of the ABC transporter FtsEX involved in asymmetric cellular division facilitating the initiation of sporulation.</text>
</comment>
<evidence type="ECO:0000256" key="11">
    <source>
        <dbReference type="SAM" id="Phobius"/>
    </source>
</evidence>
<protein>
    <recommendedName>
        <fullName evidence="3 10">Cell division protein FtsX</fullName>
    </recommendedName>
</protein>
<feature type="transmembrane region" description="Helical" evidence="11">
    <location>
        <begin position="176"/>
        <end position="203"/>
    </location>
</feature>
<dbReference type="InterPro" id="IPR040690">
    <property type="entry name" value="FtsX_ECD"/>
</dbReference>
<organism evidence="14 15">
    <name type="scientific">Halobacillus karajensis</name>
    <dbReference type="NCBI Taxonomy" id="195088"/>
    <lineage>
        <taxon>Bacteria</taxon>
        <taxon>Bacillati</taxon>
        <taxon>Bacillota</taxon>
        <taxon>Bacilli</taxon>
        <taxon>Bacillales</taxon>
        <taxon>Bacillaceae</taxon>
        <taxon>Halobacillus</taxon>
    </lineage>
</organism>
<dbReference type="NCBIfam" id="NF038347">
    <property type="entry name" value="FtsX_Gpos"/>
    <property type="match status" value="1"/>
</dbReference>
<evidence type="ECO:0000256" key="3">
    <source>
        <dbReference type="ARBA" id="ARBA00021907"/>
    </source>
</evidence>
<feature type="transmembrane region" description="Helical" evidence="11">
    <location>
        <begin position="271"/>
        <end position="292"/>
    </location>
</feature>
<reference evidence="15" key="1">
    <citation type="submission" date="2014-03" db="EMBL/GenBank/DDBJ databases">
        <authorList>
            <person name="Urmite Genomes U."/>
        </authorList>
    </citation>
    <scope>NUCLEOTIDE SEQUENCE [LARGE SCALE GENOMIC DNA]</scope>
    <source>
        <strain evidence="15">HD-03</strain>
    </source>
</reference>
<dbReference type="InterPro" id="IPR004513">
    <property type="entry name" value="FtsX"/>
</dbReference>
<dbReference type="Proteomes" id="UP000028868">
    <property type="component" value="Unassembled WGS sequence"/>
</dbReference>
<feature type="domain" description="FtsX extracellular" evidence="13">
    <location>
        <begin position="63"/>
        <end position="156"/>
    </location>
</feature>
<dbReference type="InterPro" id="IPR058204">
    <property type="entry name" value="FtsX_firmicutes-type"/>
</dbReference>
<evidence type="ECO:0000256" key="5">
    <source>
        <dbReference type="ARBA" id="ARBA00022618"/>
    </source>
</evidence>
<gene>
    <name evidence="14" type="primary">ftsX</name>
    <name evidence="14" type="ORF">BN983_01564</name>
</gene>
<evidence type="ECO:0000256" key="10">
    <source>
        <dbReference type="PIRNR" id="PIRNR003097"/>
    </source>
</evidence>
<comment type="subcellular location">
    <subcellularLocation>
        <location evidence="1">Cell membrane</location>
        <topology evidence="1">Multi-pass membrane protein</topology>
    </subcellularLocation>
</comment>
<accession>A0A059NX88</accession>